<dbReference type="SMART" id="SM00479">
    <property type="entry name" value="EXOIII"/>
    <property type="match status" value="1"/>
</dbReference>
<keyword evidence="6" id="KW-0862">Zinc</keyword>
<dbReference type="PANTHER" id="PTHR23044">
    <property type="entry name" value="3'-5' EXONUCLEASE ERI1-RELATED"/>
    <property type="match status" value="1"/>
</dbReference>
<dbReference type="Proteomes" id="UP000695026">
    <property type="component" value="Unplaced"/>
</dbReference>
<dbReference type="SUPFAM" id="SSF53098">
    <property type="entry name" value="Ribonuclease H-like"/>
    <property type="match status" value="1"/>
</dbReference>
<feature type="domain" description="GRF-type" evidence="14">
    <location>
        <begin position="579"/>
        <end position="625"/>
    </location>
</feature>
<gene>
    <name evidence="16" type="primary">ERI2</name>
</gene>
<evidence type="ECO:0000256" key="11">
    <source>
        <dbReference type="ARBA" id="ARBA00083876"/>
    </source>
</evidence>
<reference evidence="16" key="1">
    <citation type="submission" date="2025-08" db="UniProtKB">
        <authorList>
            <consortium name="RefSeq"/>
        </authorList>
    </citation>
    <scope>IDENTIFICATION</scope>
    <source>
        <tissue evidence="16">Liver</tissue>
    </source>
</reference>
<comment type="similarity">
    <text evidence="9">Belongs to the ERI2 family.</text>
</comment>
<evidence type="ECO:0000256" key="10">
    <source>
        <dbReference type="ARBA" id="ARBA00068097"/>
    </source>
</evidence>
<accession>A0A9F2NVS1</accession>
<dbReference type="AlphaFoldDB" id="A0A9F2NVS1"/>
<keyword evidence="15" id="KW-1185">Reference proteome</keyword>
<dbReference type="PROSITE" id="PS51999">
    <property type="entry name" value="ZF_GRF"/>
    <property type="match status" value="1"/>
</dbReference>
<evidence type="ECO:0000256" key="13">
    <source>
        <dbReference type="SAM" id="MobiDB-lite"/>
    </source>
</evidence>
<dbReference type="GO" id="GO:0003676">
    <property type="term" value="F:nucleic acid binding"/>
    <property type="evidence" value="ECO:0007669"/>
    <property type="project" value="InterPro"/>
</dbReference>
<dbReference type="InterPro" id="IPR047201">
    <property type="entry name" value="ERI-1_3'hExo-like"/>
</dbReference>
<dbReference type="Pfam" id="PF06839">
    <property type="entry name" value="Zn_ribbon_GRF"/>
    <property type="match status" value="1"/>
</dbReference>
<dbReference type="OrthoDB" id="448399at2759"/>
<protein>
    <recommendedName>
        <fullName evidence="10">ERI1 exoribonuclease 2</fullName>
    </recommendedName>
    <alternativeName>
        <fullName evidence="11">Exonuclease domain-containing protein 1</fullName>
    </alternativeName>
</protein>
<evidence type="ECO:0000313" key="16">
    <source>
        <dbReference type="RefSeq" id="XP_007425040.1"/>
    </source>
</evidence>
<evidence type="ECO:0000256" key="7">
    <source>
        <dbReference type="ARBA" id="ARBA00022839"/>
    </source>
</evidence>
<keyword evidence="8" id="KW-0460">Magnesium</keyword>
<dbReference type="RefSeq" id="XP_007425040.1">
    <property type="nucleotide sequence ID" value="XM_007424978.3"/>
</dbReference>
<dbReference type="CDD" id="cd06133">
    <property type="entry name" value="ERI-1_3'hExo_like"/>
    <property type="match status" value="1"/>
</dbReference>
<evidence type="ECO:0000256" key="1">
    <source>
        <dbReference type="ARBA" id="ARBA00001946"/>
    </source>
</evidence>
<dbReference type="KEGG" id="pbi:103064279"/>
<evidence type="ECO:0000259" key="14">
    <source>
        <dbReference type="PROSITE" id="PS51999"/>
    </source>
</evidence>
<feature type="region of interest" description="Disordered" evidence="13">
    <location>
        <begin position="404"/>
        <end position="441"/>
    </location>
</feature>
<sequence>MATKQLARQLGIIRSVSKPSPSGRSYNQPKLRQLFDYLIIIDFESTCWKDVRKYQEIIEFPAVLLNTSNGEIETEFHMYIQPQEHPTLSEFCIELTGIKQNQVDEGVPLHICLSQFSKWIQKIQKEKNIGFGSACAAPEEKLCAFVTWSDWDLGICLHYECKRKQLRKPDILNSWIDLRATYKSFYSRKPQGLNGALNDVGITFEGREHSGLDDSRNTARLAWKMIRDGCVMKITKSLDKAPPVKNSIARFWDEKPTNGSPLEINHLVKASRENEVATEIKKEEEDPQQEMVDVGLHEDTPLASRNNKKTNEHCSNKQNLTSSIGRLHWPLGYFQHPCNKPSGLQSWGDNGHLISNPSMHNQKLVLVPTTLSTINISVTDISTTADCLSLLADWEDVAIIPEREDDPNSESLPSQDNPPPKSSLVTEEREDRNKSNGMNWGAENVVDTSLSTELSKSVVYKSPSKTIYNAGRAPNEFSDASTFKLPVVMSDASFTDPSNRNPLACSTEAIKRKPSSPKSFPPTKKPPFRIHEDGSSMLGSFLLPKVNPCGVSPAPLSSSSNFNQSLRAAETGRMTPPLCQCGRRARKLNVSNGGPNQGKAFYSCPVRKREGNRKGCSYFRWEHSLLKEKVALPTSASGAVGLKPLRTRCASLGNVKPKCLGLRPSMRT</sequence>
<evidence type="ECO:0000256" key="8">
    <source>
        <dbReference type="ARBA" id="ARBA00022842"/>
    </source>
</evidence>
<evidence type="ECO:0000256" key="12">
    <source>
        <dbReference type="PROSITE-ProRule" id="PRU01343"/>
    </source>
</evidence>
<dbReference type="Gene3D" id="3.30.420.10">
    <property type="entry name" value="Ribonuclease H-like superfamily/Ribonuclease H"/>
    <property type="match status" value="1"/>
</dbReference>
<proteinExistence type="inferred from homology"/>
<dbReference type="GO" id="GO:0000175">
    <property type="term" value="F:3'-5'-RNA exonuclease activity"/>
    <property type="evidence" value="ECO:0007669"/>
    <property type="project" value="InterPro"/>
</dbReference>
<dbReference type="FunFam" id="3.30.420.10:FF:000062">
    <property type="entry name" value="ERI1 exoribonuclease 2 isoform X1"/>
    <property type="match status" value="1"/>
</dbReference>
<evidence type="ECO:0000256" key="6">
    <source>
        <dbReference type="ARBA" id="ARBA00022833"/>
    </source>
</evidence>
<keyword evidence="4 12" id="KW-0863">Zinc-finger</keyword>
<comment type="cofactor">
    <cofactor evidence="1">
        <name>Mg(2+)</name>
        <dbReference type="ChEBI" id="CHEBI:18420"/>
    </cofactor>
</comment>
<keyword evidence="5" id="KW-0378">Hydrolase</keyword>
<dbReference type="InterPro" id="IPR036397">
    <property type="entry name" value="RNaseH_sf"/>
</dbReference>
<dbReference type="CTD" id="112479"/>
<evidence type="ECO:0000256" key="4">
    <source>
        <dbReference type="ARBA" id="ARBA00022771"/>
    </source>
</evidence>
<evidence type="ECO:0000256" key="2">
    <source>
        <dbReference type="ARBA" id="ARBA00022722"/>
    </source>
</evidence>
<evidence type="ECO:0000256" key="5">
    <source>
        <dbReference type="ARBA" id="ARBA00022801"/>
    </source>
</evidence>
<organism evidence="15 16">
    <name type="scientific">Python bivittatus</name>
    <name type="common">Burmese python</name>
    <name type="synonym">Python molurus bivittatus</name>
    <dbReference type="NCBI Taxonomy" id="176946"/>
    <lineage>
        <taxon>Eukaryota</taxon>
        <taxon>Metazoa</taxon>
        <taxon>Chordata</taxon>
        <taxon>Craniata</taxon>
        <taxon>Vertebrata</taxon>
        <taxon>Euteleostomi</taxon>
        <taxon>Lepidosauria</taxon>
        <taxon>Squamata</taxon>
        <taxon>Bifurcata</taxon>
        <taxon>Unidentata</taxon>
        <taxon>Episquamata</taxon>
        <taxon>Toxicofera</taxon>
        <taxon>Serpentes</taxon>
        <taxon>Henophidia</taxon>
        <taxon>Pythonidae</taxon>
        <taxon>Python</taxon>
    </lineage>
</organism>
<dbReference type="GO" id="GO:0008270">
    <property type="term" value="F:zinc ion binding"/>
    <property type="evidence" value="ECO:0007669"/>
    <property type="project" value="UniProtKB-KW"/>
</dbReference>
<dbReference type="InterPro" id="IPR013520">
    <property type="entry name" value="Ribonucl_H"/>
</dbReference>
<dbReference type="InterPro" id="IPR051274">
    <property type="entry name" value="3-5_Exoribonuclease"/>
</dbReference>
<dbReference type="InterPro" id="IPR010666">
    <property type="entry name" value="Znf_GRF"/>
</dbReference>
<dbReference type="GeneID" id="103064279"/>
<keyword evidence="7" id="KW-0269">Exonuclease</keyword>
<keyword evidence="2" id="KW-0540">Nuclease</keyword>
<dbReference type="PANTHER" id="PTHR23044:SF61">
    <property type="entry name" value="3'-5' EXORIBONUCLEASE 1-RELATED"/>
    <property type="match status" value="1"/>
</dbReference>
<evidence type="ECO:0000256" key="3">
    <source>
        <dbReference type="ARBA" id="ARBA00022723"/>
    </source>
</evidence>
<evidence type="ECO:0000256" key="9">
    <source>
        <dbReference type="ARBA" id="ARBA00038042"/>
    </source>
</evidence>
<dbReference type="InterPro" id="IPR012337">
    <property type="entry name" value="RNaseH-like_sf"/>
</dbReference>
<dbReference type="Pfam" id="PF00929">
    <property type="entry name" value="RNase_T"/>
    <property type="match status" value="1"/>
</dbReference>
<evidence type="ECO:0000313" key="15">
    <source>
        <dbReference type="Proteomes" id="UP000695026"/>
    </source>
</evidence>
<dbReference type="OMA" id="RAFFCCP"/>
<name>A0A9F2NVS1_PYTBI</name>
<keyword evidence="3" id="KW-0479">Metal-binding</keyword>